<dbReference type="RefSeq" id="WP_152588569.1">
    <property type="nucleotide sequence ID" value="NZ_CP045226.1"/>
</dbReference>
<accession>A0A5P8VV91</accession>
<name>A0A5P8VV91_9NOSO</name>
<dbReference type="Proteomes" id="UP000326678">
    <property type="component" value="Chromosome Gxm1"/>
</dbReference>
<dbReference type="AlphaFoldDB" id="A0A5P8VV91"/>
<reference evidence="1 2" key="1">
    <citation type="submission" date="2019-10" db="EMBL/GenBank/DDBJ databases">
        <title>Genomic and transcriptomic insights into the perfect genentic adaptation of a filamentous nitrogen-fixing cyanobacterium to rice fields.</title>
        <authorList>
            <person name="Chen Z."/>
        </authorList>
    </citation>
    <scope>NUCLEOTIDE SEQUENCE [LARGE SCALE GENOMIC DNA]</scope>
    <source>
        <strain evidence="1">CCNUC1</strain>
    </source>
</reference>
<protein>
    <submittedName>
        <fullName evidence="1">ArsR family transcriptional regulator</fullName>
    </submittedName>
</protein>
<dbReference type="EMBL" id="CP045226">
    <property type="protein sequence ID" value="QFS44261.1"/>
    <property type="molecule type" value="Genomic_DNA"/>
</dbReference>
<sequence>MDEQLKKLIDEVCCYPDPSLERQKALNRLLMVIQQLPGIYKSGHQDYLEALNQTWEWVSRKICSFEARSRSDSVRVASRREGVSPSFQQSLVIWINGYLKWRIKDLYLPDSNYTISLDRLTRNDEGDETTLLNILPDRQSQTISLDLLDIKIAQIEETERQCLGKRIWQYIEQDQEGKLTASHPRKNPECHCHLLAMRLLLKEPPHKIADIARELNISNQTLYSHWKKNCLPLLREIGMNFGSD</sequence>
<organism evidence="1 2">
    <name type="scientific">Nostoc sphaeroides CCNUC1</name>
    <dbReference type="NCBI Taxonomy" id="2653204"/>
    <lineage>
        <taxon>Bacteria</taxon>
        <taxon>Bacillati</taxon>
        <taxon>Cyanobacteriota</taxon>
        <taxon>Cyanophyceae</taxon>
        <taxon>Nostocales</taxon>
        <taxon>Nostocaceae</taxon>
        <taxon>Nostoc</taxon>
    </lineage>
</organism>
<keyword evidence="2" id="KW-1185">Reference proteome</keyword>
<evidence type="ECO:0000313" key="1">
    <source>
        <dbReference type="EMBL" id="QFS44261.1"/>
    </source>
</evidence>
<proteinExistence type="predicted"/>
<dbReference type="KEGG" id="nsh:GXM_01734"/>
<gene>
    <name evidence="1" type="ORF">GXM_01734</name>
</gene>
<evidence type="ECO:0000313" key="2">
    <source>
        <dbReference type="Proteomes" id="UP000326678"/>
    </source>
</evidence>